<organism evidence="1 2">
    <name type="scientific">Lujinxingia vulgaris</name>
    <dbReference type="NCBI Taxonomy" id="2600176"/>
    <lineage>
        <taxon>Bacteria</taxon>
        <taxon>Deltaproteobacteria</taxon>
        <taxon>Bradymonadales</taxon>
        <taxon>Lujinxingiaceae</taxon>
        <taxon>Lujinxingia</taxon>
    </lineage>
</organism>
<name>A0A5C6WWY8_9DELT</name>
<dbReference type="AlphaFoldDB" id="A0A5C6WWY8"/>
<proteinExistence type="predicted"/>
<accession>A0A5C6WWY8</accession>
<reference evidence="1 2" key="1">
    <citation type="submission" date="2019-08" db="EMBL/GenBank/DDBJ databases">
        <title>Bradymonadales sp. TMQ2.</title>
        <authorList>
            <person name="Liang Q."/>
        </authorList>
    </citation>
    <scope>NUCLEOTIDE SEQUENCE [LARGE SCALE GENOMIC DNA]</scope>
    <source>
        <strain evidence="1 2">TMQ2</strain>
    </source>
</reference>
<gene>
    <name evidence="1" type="ORF">FRC96_21195</name>
</gene>
<dbReference type="EMBL" id="VOSL01000148">
    <property type="protein sequence ID" value="TXD31378.1"/>
    <property type="molecule type" value="Genomic_DNA"/>
</dbReference>
<protein>
    <submittedName>
        <fullName evidence="1">Uncharacterized protein</fullName>
    </submittedName>
</protein>
<comment type="caution">
    <text evidence="1">The sequence shown here is derived from an EMBL/GenBank/DDBJ whole genome shotgun (WGS) entry which is preliminary data.</text>
</comment>
<sequence length="67" mass="7837">MASAKHELIAFIRELPDDLTWGEMKQEVLSYLQYVHHVRSLVERGERDIDEGRTMSHKCLKKKRGLG</sequence>
<evidence type="ECO:0000313" key="2">
    <source>
        <dbReference type="Proteomes" id="UP000321046"/>
    </source>
</evidence>
<dbReference type="RefSeq" id="WP_146977551.1">
    <property type="nucleotide sequence ID" value="NZ_VOSL01000148.1"/>
</dbReference>
<dbReference type="OrthoDB" id="5519943at2"/>
<evidence type="ECO:0000313" key="1">
    <source>
        <dbReference type="EMBL" id="TXD31378.1"/>
    </source>
</evidence>
<dbReference type="Proteomes" id="UP000321046">
    <property type="component" value="Unassembled WGS sequence"/>
</dbReference>